<proteinExistence type="predicted"/>
<protein>
    <submittedName>
        <fullName evidence="1">Uncharacterized protein</fullName>
    </submittedName>
</protein>
<feature type="non-terminal residue" evidence="1">
    <location>
        <position position="1"/>
    </location>
</feature>
<evidence type="ECO:0000313" key="1">
    <source>
        <dbReference type="EMBL" id="CAH2049087.1"/>
    </source>
</evidence>
<sequence>MMTPCVRVVHSVWTGRIERKRTRWTGYSTLSPFDASKGLRFCNGTTSPGGRRFGRDPFAIYKALHATAFCAAPDVWESATKGGRGFRRSGRIRTESSGRTLAGVATSLASDTRHTPRR</sequence>
<gene>
    <name evidence="1" type="ORF">IPOD504_LOCUS6589</name>
</gene>
<accession>A0ABN8I7N0</accession>
<dbReference type="EMBL" id="OW152831">
    <property type="protein sequence ID" value="CAH2049087.1"/>
    <property type="molecule type" value="Genomic_DNA"/>
</dbReference>
<organism evidence="1 2">
    <name type="scientific">Iphiclides podalirius</name>
    <name type="common">scarce swallowtail</name>
    <dbReference type="NCBI Taxonomy" id="110791"/>
    <lineage>
        <taxon>Eukaryota</taxon>
        <taxon>Metazoa</taxon>
        <taxon>Ecdysozoa</taxon>
        <taxon>Arthropoda</taxon>
        <taxon>Hexapoda</taxon>
        <taxon>Insecta</taxon>
        <taxon>Pterygota</taxon>
        <taxon>Neoptera</taxon>
        <taxon>Endopterygota</taxon>
        <taxon>Lepidoptera</taxon>
        <taxon>Glossata</taxon>
        <taxon>Ditrysia</taxon>
        <taxon>Papilionoidea</taxon>
        <taxon>Papilionidae</taxon>
        <taxon>Papilioninae</taxon>
        <taxon>Iphiclides</taxon>
    </lineage>
</organism>
<keyword evidence="2" id="KW-1185">Reference proteome</keyword>
<name>A0ABN8I7N0_9NEOP</name>
<dbReference type="Proteomes" id="UP000837857">
    <property type="component" value="Chromosome 19"/>
</dbReference>
<reference evidence="1" key="1">
    <citation type="submission" date="2022-03" db="EMBL/GenBank/DDBJ databases">
        <authorList>
            <person name="Martin H S."/>
        </authorList>
    </citation>
    <scope>NUCLEOTIDE SEQUENCE</scope>
</reference>
<evidence type="ECO:0000313" key="2">
    <source>
        <dbReference type="Proteomes" id="UP000837857"/>
    </source>
</evidence>